<sequence length="311" mass="33663">MREPTSGLRVLNPGILALVQDLGRFGYQQLGLSTGGAADEHAYLWANRLLGNVPGAAAVEVCYGGLKLEAEVATRVAVTGADLQLTLNGQPVSPWQTLNLVPGDQLAFGYPKTGVRAYLAVQGGLQIKPVYGSVATVMREQIGGLDGCGGKLKVGDLLPCFGADPARHFRVTTGYIPDYTQPLTLRVIEGHQCALFPAEMLARFYSEAYEISPQSDRMGVRLSGPELHPLADGIISEGISFGAIQVPKDGQPIILLKDRQTIGGYPKLGTVFALDAFMLAQRQPHTDIRFEPMPLHEAQLELQRFYRFFGV</sequence>
<keyword evidence="2" id="KW-0378">Hydrolase</keyword>
<dbReference type="InterPro" id="IPR052708">
    <property type="entry name" value="PxpC"/>
</dbReference>
<dbReference type="PANTHER" id="PTHR43309:SF4">
    <property type="entry name" value="CARBOXYLTRANSFERASE DOMAIN-CONTAINING PROTEIN"/>
    <property type="match status" value="1"/>
</dbReference>
<dbReference type="InterPro" id="IPR029000">
    <property type="entry name" value="Cyclophilin-like_dom_sf"/>
</dbReference>
<dbReference type="OrthoDB" id="9768696at2"/>
<accession>A0A2P8EJY3</accession>
<evidence type="ECO:0000313" key="6">
    <source>
        <dbReference type="Proteomes" id="UP000242133"/>
    </source>
</evidence>
<dbReference type="GO" id="GO:0005524">
    <property type="term" value="F:ATP binding"/>
    <property type="evidence" value="ECO:0007669"/>
    <property type="project" value="UniProtKB-KW"/>
</dbReference>
<dbReference type="SUPFAM" id="SSF50891">
    <property type="entry name" value="Cyclophilin-like"/>
    <property type="match status" value="1"/>
</dbReference>
<name>A0A2P8EJY3_9GAMM</name>
<dbReference type="GO" id="GO:0016787">
    <property type="term" value="F:hydrolase activity"/>
    <property type="evidence" value="ECO:0007669"/>
    <property type="project" value="UniProtKB-KW"/>
</dbReference>
<dbReference type="NCBIfam" id="TIGR00724">
    <property type="entry name" value="urea_amlyse_rel"/>
    <property type="match status" value="1"/>
</dbReference>
<evidence type="ECO:0000256" key="2">
    <source>
        <dbReference type="ARBA" id="ARBA00022801"/>
    </source>
</evidence>
<dbReference type="PANTHER" id="PTHR43309">
    <property type="entry name" value="5-OXOPROLINASE SUBUNIT C"/>
    <property type="match status" value="1"/>
</dbReference>
<organism evidence="5 6">
    <name type="scientific">Marinobacterium halophilum</name>
    <dbReference type="NCBI Taxonomy" id="267374"/>
    <lineage>
        <taxon>Bacteria</taxon>
        <taxon>Pseudomonadati</taxon>
        <taxon>Pseudomonadota</taxon>
        <taxon>Gammaproteobacteria</taxon>
        <taxon>Oceanospirillales</taxon>
        <taxon>Oceanospirillaceae</taxon>
        <taxon>Marinobacterium</taxon>
    </lineage>
</organism>
<feature type="domain" description="Carboxyltransferase" evidence="4">
    <location>
        <begin position="29"/>
        <end position="309"/>
    </location>
</feature>
<protein>
    <submittedName>
        <fullName evidence="5">Biotin-dependent carboxylase-like uncharacterized protein</fullName>
    </submittedName>
</protein>
<dbReference type="Pfam" id="PF02626">
    <property type="entry name" value="CT_A_B"/>
    <property type="match status" value="1"/>
</dbReference>
<evidence type="ECO:0000256" key="3">
    <source>
        <dbReference type="ARBA" id="ARBA00022840"/>
    </source>
</evidence>
<dbReference type="EMBL" id="PYGI01000029">
    <property type="protein sequence ID" value="PSL09806.1"/>
    <property type="molecule type" value="Genomic_DNA"/>
</dbReference>
<dbReference type="Proteomes" id="UP000242133">
    <property type="component" value="Unassembled WGS sequence"/>
</dbReference>
<keyword evidence="1" id="KW-0547">Nucleotide-binding</keyword>
<keyword evidence="6" id="KW-1185">Reference proteome</keyword>
<keyword evidence="3" id="KW-0067">ATP-binding</keyword>
<dbReference type="Gene3D" id="2.40.100.10">
    <property type="entry name" value="Cyclophilin-like"/>
    <property type="match status" value="1"/>
</dbReference>
<proteinExistence type="predicted"/>
<evidence type="ECO:0000259" key="4">
    <source>
        <dbReference type="SMART" id="SM00797"/>
    </source>
</evidence>
<comment type="caution">
    <text evidence="5">The sequence shown here is derived from an EMBL/GenBank/DDBJ whole genome shotgun (WGS) entry which is preliminary data.</text>
</comment>
<dbReference type="RefSeq" id="WP_106593219.1">
    <property type="nucleotide sequence ID" value="NZ_PYGI01000029.1"/>
</dbReference>
<dbReference type="AlphaFoldDB" id="A0A2P8EJY3"/>
<gene>
    <name evidence="5" type="ORF">CLV44_12925</name>
</gene>
<dbReference type="SMART" id="SM00797">
    <property type="entry name" value="AHS2"/>
    <property type="match status" value="1"/>
</dbReference>
<evidence type="ECO:0000313" key="5">
    <source>
        <dbReference type="EMBL" id="PSL09806.1"/>
    </source>
</evidence>
<reference evidence="5 6" key="1">
    <citation type="submission" date="2018-03" db="EMBL/GenBank/DDBJ databases">
        <title>Genomic Encyclopedia of Archaeal and Bacterial Type Strains, Phase II (KMG-II): from individual species to whole genera.</title>
        <authorList>
            <person name="Goeker M."/>
        </authorList>
    </citation>
    <scope>NUCLEOTIDE SEQUENCE [LARGE SCALE GENOMIC DNA]</scope>
    <source>
        <strain evidence="5 6">DSM 17586</strain>
    </source>
</reference>
<evidence type="ECO:0000256" key="1">
    <source>
        <dbReference type="ARBA" id="ARBA00022741"/>
    </source>
</evidence>
<dbReference type="InterPro" id="IPR003778">
    <property type="entry name" value="CT_A_B"/>
</dbReference>